<keyword evidence="2" id="KW-0547">Nucleotide-binding</keyword>
<dbReference type="Proteomes" id="UP000009222">
    <property type="component" value="Chromosome"/>
</dbReference>
<protein>
    <submittedName>
        <fullName evidence="4">Filamentation induced by cAMP protein Fic</fullName>
    </submittedName>
</protein>
<dbReference type="STRING" id="545695.TREAZ_3074"/>
<name>F5YAJ5_LEAAZ</name>
<organism evidence="4 5">
    <name type="scientific">Leadbettera azotonutricia (strain ATCC BAA-888 / DSM 13862 / ZAS-9)</name>
    <name type="common">Treponema azotonutricium</name>
    <dbReference type="NCBI Taxonomy" id="545695"/>
    <lineage>
        <taxon>Bacteria</taxon>
        <taxon>Pseudomonadati</taxon>
        <taxon>Spirochaetota</taxon>
        <taxon>Spirochaetia</taxon>
        <taxon>Spirochaetales</taxon>
        <taxon>Breznakiellaceae</taxon>
        <taxon>Leadbettera</taxon>
    </lineage>
</organism>
<dbReference type="PROSITE" id="PS51459">
    <property type="entry name" value="FIDO"/>
    <property type="match status" value="1"/>
</dbReference>
<dbReference type="Pfam" id="PF13776">
    <property type="entry name" value="DUF4172"/>
    <property type="match status" value="1"/>
</dbReference>
<dbReference type="Gene3D" id="1.10.3290.10">
    <property type="entry name" value="Fido-like domain"/>
    <property type="match status" value="1"/>
</dbReference>
<dbReference type="InterPro" id="IPR003812">
    <property type="entry name" value="Fido"/>
</dbReference>
<dbReference type="RefSeq" id="WP_015712481.1">
    <property type="nucleotide sequence ID" value="NC_015577.1"/>
</dbReference>
<sequence>MVEPTYLYEYPNWTHFTWDNGAILEPLTRAVALQGKLLGRMEQFGFDVRQDTEFHQLTEEIIRSSEIEGEILNAEQVRSSIARHLGINFENGVHPSHHIDGVVQMMLDVMHNFASDLTEERLFGWHAALFPTGHSGYFKIAVARYRDDADGPMQVVSQKARDTVVHYRAPDAPQVPGMMSGFLDWVNHSTNTHPLIKAAISHLWFVTIHPFDDGNGRIARAVTDMLLARADDTSLRFYSMSSQIQKEKKGYYDILEHSQKGTSDITGWLNWFLICLAHSIESAGLVIDRIARKAVFWRENALLVRDERQRKIINMLFDGFDGHLTSSKFEKIVKCSQDTAGRLLKDLAGKGILVQEGAGRSTHYVLAVKAPK</sequence>
<keyword evidence="5" id="KW-1185">Reference proteome</keyword>
<proteinExistence type="predicted"/>
<feature type="binding site" evidence="2">
    <location>
        <begin position="251"/>
        <end position="252"/>
    </location>
    <ligand>
        <name>ATP</name>
        <dbReference type="ChEBI" id="CHEBI:30616"/>
    </ligand>
</feature>
<dbReference type="SUPFAM" id="SSF140931">
    <property type="entry name" value="Fic-like"/>
    <property type="match status" value="1"/>
</dbReference>
<dbReference type="AlphaFoldDB" id="F5YAJ5"/>
<dbReference type="HOGENOM" id="CLU_041789_0_0_12"/>
<keyword evidence="2" id="KW-0067">ATP-binding</keyword>
<dbReference type="InterPro" id="IPR036597">
    <property type="entry name" value="Fido-like_dom_sf"/>
</dbReference>
<evidence type="ECO:0000256" key="2">
    <source>
        <dbReference type="PIRSR" id="PIRSR640198-2"/>
    </source>
</evidence>
<gene>
    <name evidence="4" type="ordered locus">TREAZ_3074</name>
</gene>
<dbReference type="EMBL" id="CP001841">
    <property type="protein sequence ID" value="AEF82138.1"/>
    <property type="molecule type" value="Genomic_DNA"/>
</dbReference>
<reference evidence="5" key="1">
    <citation type="submission" date="2009-12" db="EMBL/GenBank/DDBJ databases">
        <title>Complete sequence of Treponema azotonutricium strain ZAS-9.</title>
        <authorList>
            <person name="Tetu S.G."/>
            <person name="Matson E."/>
            <person name="Ren Q."/>
            <person name="Seshadri R."/>
            <person name="Elbourne L."/>
            <person name="Hassan K.A."/>
            <person name="Durkin A."/>
            <person name="Radune D."/>
            <person name="Mohamoud Y."/>
            <person name="Shay R."/>
            <person name="Jin S."/>
            <person name="Zhang X."/>
            <person name="Lucey K."/>
            <person name="Ballor N.R."/>
            <person name="Ottesen E."/>
            <person name="Rosenthal R."/>
            <person name="Allen A."/>
            <person name="Leadbetter J.R."/>
            <person name="Paulsen I.T."/>
        </authorList>
    </citation>
    <scope>NUCLEOTIDE SEQUENCE [LARGE SCALE GENOMIC DNA]</scope>
    <source>
        <strain evidence="5">ATCC BAA-888 / DSM 13862 / ZAS-9</strain>
    </source>
</reference>
<evidence type="ECO:0000313" key="5">
    <source>
        <dbReference type="Proteomes" id="UP000009222"/>
    </source>
</evidence>
<feature type="active site" evidence="1">
    <location>
        <position position="209"/>
    </location>
</feature>
<dbReference type="InterPro" id="IPR036388">
    <property type="entry name" value="WH-like_DNA-bd_sf"/>
</dbReference>
<dbReference type="OrthoDB" id="9813719at2"/>
<evidence type="ECO:0000259" key="3">
    <source>
        <dbReference type="PROSITE" id="PS51459"/>
    </source>
</evidence>
<dbReference type="GO" id="GO:0005524">
    <property type="term" value="F:ATP binding"/>
    <property type="evidence" value="ECO:0007669"/>
    <property type="project" value="UniProtKB-KW"/>
</dbReference>
<dbReference type="PANTHER" id="PTHR13504">
    <property type="entry name" value="FIDO DOMAIN-CONTAINING PROTEIN DDB_G0283145"/>
    <property type="match status" value="1"/>
</dbReference>
<accession>F5YAJ5</accession>
<evidence type="ECO:0000313" key="4">
    <source>
        <dbReference type="EMBL" id="AEF82138.1"/>
    </source>
</evidence>
<feature type="binding site" evidence="2">
    <location>
        <begin position="213"/>
        <end position="220"/>
    </location>
    <ligand>
        <name>ATP</name>
        <dbReference type="ChEBI" id="CHEBI:30616"/>
    </ligand>
</feature>
<reference evidence="4 5" key="2">
    <citation type="journal article" date="2011" name="ISME J.">
        <title>RNA-seq reveals cooperative metabolic interactions between two termite-gut spirochete species in co-culture.</title>
        <authorList>
            <person name="Rosenthal A.Z."/>
            <person name="Matson E.G."/>
            <person name="Eldar A."/>
            <person name="Leadbetter J.R."/>
        </authorList>
    </citation>
    <scope>NUCLEOTIDE SEQUENCE [LARGE SCALE GENOMIC DNA]</scope>
    <source>
        <strain evidence="5">ATCC BAA-888 / DSM 13862 / ZAS-9</strain>
    </source>
</reference>
<dbReference type="InParanoid" id="F5YAJ5"/>
<feature type="domain" description="Fido" evidence="3">
    <location>
        <begin position="117"/>
        <end position="274"/>
    </location>
</feature>
<evidence type="ECO:0000256" key="1">
    <source>
        <dbReference type="PIRSR" id="PIRSR640198-1"/>
    </source>
</evidence>
<dbReference type="PANTHER" id="PTHR13504:SF33">
    <property type="entry name" value="FIC FAMILY PROTEIN"/>
    <property type="match status" value="1"/>
</dbReference>
<dbReference type="Gene3D" id="1.10.10.10">
    <property type="entry name" value="Winged helix-like DNA-binding domain superfamily/Winged helix DNA-binding domain"/>
    <property type="match status" value="1"/>
</dbReference>
<dbReference type="eggNOG" id="COG3177">
    <property type="taxonomic scope" value="Bacteria"/>
</dbReference>
<dbReference type="InterPro" id="IPR025230">
    <property type="entry name" value="DUF4172"/>
</dbReference>
<dbReference type="KEGG" id="taz:TREAZ_3074"/>
<dbReference type="InterPro" id="IPR040198">
    <property type="entry name" value="Fido_containing"/>
</dbReference>
<dbReference type="Pfam" id="PF02661">
    <property type="entry name" value="Fic"/>
    <property type="match status" value="1"/>
</dbReference>